<feature type="region of interest" description="Disordered" evidence="1">
    <location>
        <begin position="59"/>
        <end position="92"/>
    </location>
</feature>
<dbReference type="KEGG" id="pbs:Plabr_2270"/>
<organism evidence="2 3">
    <name type="scientific">Rubinisphaera brasiliensis (strain ATCC 49424 / DSM 5305 / JCM 21570 / IAM 15109 / NBRC 103401 / IFAM 1448)</name>
    <name type="common">Planctomyces brasiliensis</name>
    <dbReference type="NCBI Taxonomy" id="756272"/>
    <lineage>
        <taxon>Bacteria</taxon>
        <taxon>Pseudomonadati</taxon>
        <taxon>Planctomycetota</taxon>
        <taxon>Planctomycetia</taxon>
        <taxon>Planctomycetales</taxon>
        <taxon>Planctomycetaceae</taxon>
        <taxon>Rubinisphaera</taxon>
    </lineage>
</organism>
<dbReference type="EMBL" id="CP002546">
    <property type="protein sequence ID" value="ADY59872.1"/>
    <property type="molecule type" value="Genomic_DNA"/>
</dbReference>
<dbReference type="RefSeq" id="WP_013628596.1">
    <property type="nucleotide sequence ID" value="NC_015174.1"/>
</dbReference>
<keyword evidence="3" id="KW-1185">Reference proteome</keyword>
<dbReference type="HOGENOM" id="CLU_1395405_0_0_0"/>
<gene>
    <name evidence="2" type="ordered locus">Plabr_2270</name>
</gene>
<feature type="compositionally biased region" description="Polar residues" evidence="1">
    <location>
        <begin position="59"/>
        <end position="74"/>
    </location>
</feature>
<evidence type="ECO:0000313" key="3">
    <source>
        <dbReference type="Proteomes" id="UP000006860"/>
    </source>
</evidence>
<protein>
    <submittedName>
        <fullName evidence="2">Uncharacterized protein</fullName>
    </submittedName>
</protein>
<dbReference type="STRING" id="756272.Plabr_2270"/>
<dbReference type="OrthoDB" id="215533at2"/>
<accession>F0SL19</accession>
<dbReference type="Proteomes" id="UP000006860">
    <property type="component" value="Chromosome"/>
</dbReference>
<name>F0SL19_RUBBR</name>
<sequence length="195" mass="21308">MSRLSFLTTTMGAIAVIGALHMPGGVNSAVAGDEAGIVRIVSHAKSGLAAPGLIPQSSEAKPIQSISSSRTIQATPVAKHHNSHPSRLGPTQSVPGNCYPQINAPLYPSPQPNTPTYVGSTAITNQAFAPHEMLYPHQYKALYGPYYYKVNGRWFLTPKGVRSHDTWELQGTEVSVKYRSHYRPFSFYFPPATRW</sequence>
<proteinExistence type="predicted"/>
<evidence type="ECO:0000313" key="2">
    <source>
        <dbReference type="EMBL" id="ADY59872.1"/>
    </source>
</evidence>
<evidence type="ECO:0000256" key="1">
    <source>
        <dbReference type="SAM" id="MobiDB-lite"/>
    </source>
</evidence>
<reference evidence="3" key="1">
    <citation type="submission" date="2011-02" db="EMBL/GenBank/DDBJ databases">
        <title>The complete genome of Planctomyces brasiliensis DSM 5305.</title>
        <authorList>
            <person name="Lucas S."/>
            <person name="Copeland A."/>
            <person name="Lapidus A."/>
            <person name="Bruce D."/>
            <person name="Goodwin L."/>
            <person name="Pitluck S."/>
            <person name="Kyrpides N."/>
            <person name="Mavromatis K."/>
            <person name="Pagani I."/>
            <person name="Ivanova N."/>
            <person name="Ovchinnikova G."/>
            <person name="Lu M."/>
            <person name="Detter J.C."/>
            <person name="Han C."/>
            <person name="Land M."/>
            <person name="Hauser L."/>
            <person name="Markowitz V."/>
            <person name="Cheng J.-F."/>
            <person name="Hugenholtz P."/>
            <person name="Woyke T."/>
            <person name="Wu D."/>
            <person name="Tindall B."/>
            <person name="Pomrenke H.G."/>
            <person name="Brambilla E."/>
            <person name="Klenk H.-P."/>
            <person name="Eisen J.A."/>
        </authorList>
    </citation>
    <scope>NUCLEOTIDE SEQUENCE [LARGE SCALE GENOMIC DNA]</scope>
    <source>
        <strain evidence="3">ATCC 49424 / DSM 5305 / JCM 21570 / NBRC 103401 / IFAM 1448</strain>
    </source>
</reference>
<dbReference type="AlphaFoldDB" id="F0SL19"/>